<name>A0A919M7I6_9ACTN</name>
<accession>A0A919M7I6</accession>
<evidence type="ECO:0000313" key="2">
    <source>
        <dbReference type="Proteomes" id="UP000619479"/>
    </source>
</evidence>
<proteinExistence type="predicted"/>
<evidence type="ECO:0000313" key="1">
    <source>
        <dbReference type="EMBL" id="GID68827.1"/>
    </source>
</evidence>
<comment type="caution">
    <text evidence="1">The sequence shown here is derived from an EMBL/GenBank/DDBJ whole genome shotgun (WGS) entry which is preliminary data.</text>
</comment>
<organism evidence="1 2">
    <name type="scientific">Actinoplanes cyaneus</name>
    <dbReference type="NCBI Taxonomy" id="52696"/>
    <lineage>
        <taxon>Bacteria</taxon>
        <taxon>Bacillati</taxon>
        <taxon>Actinomycetota</taxon>
        <taxon>Actinomycetes</taxon>
        <taxon>Micromonosporales</taxon>
        <taxon>Micromonosporaceae</taxon>
        <taxon>Actinoplanes</taxon>
    </lineage>
</organism>
<sequence length="81" mass="8861">MRTDARVASETPSRPLSTRLTVASLTPAFFATSARRLVTTESYVNLLQELNSGLRHLLKQLAILTVACRIVGSIPSMPHAR</sequence>
<dbReference type="EMBL" id="BOMH01000052">
    <property type="protein sequence ID" value="GID68827.1"/>
    <property type="molecule type" value="Genomic_DNA"/>
</dbReference>
<protein>
    <submittedName>
        <fullName evidence="1">Uncharacterized protein</fullName>
    </submittedName>
</protein>
<dbReference type="AlphaFoldDB" id="A0A919M7I6"/>
<keyword evidence="2" id="KW-1185">Reference proteome</keyword>
<gene>
    <name evidence="1" type="ORF">Acy02nite_67080</name>
</gene>
<reference evidence="1" key="1">
    <citation type="submission" date="2021-01" db="EMBL/GenBank/DDBJ databases">
        <title>Whole genome shotgun sequence of Actinoplanes cyaneus NBRC 14990.</title>
        <authorList>
            <person name="Komaki H."/>
            <person name="Tamura T."/>
        </authorList>
    </citation>
    <scope>NUCLEOTIDE SEQUENCE</scope>
    <source>
        <strain evidence="1">NBRC 14990</strain>
    </source>
</reference>
<dbReference type="Proteomes" id="UP000619479">
    <property type="component" value="Unassembled WGS sequence"/>
</dbReference>